<dbReference type="GO" id="GO:0009228">
    <property type="term" value="P:thiamine biosynthetic process"/>
    <property type="evidence" value="ECO:0007669"/>
    <property type="project" value="UniProtKB-KW"/>
</dbReference>
<dbReference type="SUPFAM" id="SSF56042">
    <property type="entry name" value="PurM C-terminal domain-like"/>
    <property type="match status" value="1"/>
</dbReference>
<feature type="binding site" evidence="1">
    <location>
        <position position="317"/>
    </location>
    <ligand>
        <name>substrate</name>
    </ligand>
</feature>
<feature type="binding site" evidence="1">
    <location>
        <position position="60"/>
    </location>
    <ligand>
        <name>Mg(2+)</name>
        <dbReference type="ChEBI" id="CHEBI:18420"/>
        <label>4</label>
    </ligand>
</feature>
<keyword evidence="1 5" id="KW-0808">Transferase</keyword>
<feature type="binding site" evidence="1">
    <location>
        <position position="31"/>
    </location>
    <ligand>
        <name>Mg(2+)</name>
        <dbReference type="ChEBI" id="CHEBI:18420"/>
        <label>1</label>
    </ligand>
</feature>
<gene>
    <name evidence="1 5" type="primary">thiL</name>
    <name evidence="5" type="ORF">ACFPM1_04090</name>
</gene>
<keyword evidence="6" id="KW-1185">Reference proteome</keyword>
<comment type="function">
    <text evidence="1">Catalyzes the ATP-dependent phosphorylation of thiamine-monophosphate (TMP) to form thiamine-pyrophosphate (TPP), the active form of vitamin B1.</text>
</comment>
<dbReference type="SUPFAM" id="SSF55326">
    <property type="entry name" value="PurM N-terminal domain-like"/>
    <property type="match status" value="1"/>
</dbReference>
<keyword evidence="1" id="KW-0479">Metal-binding</keyword>
<evidence type="ECO:0000259" key="4">
    <source>
        <dbReference type="Pfam" id="PF02769"/>
    </source>
</evidence>
<feature type="binding site" evidence="1">
    <location>
        <position position="20"/>
    </location>
    <ligand>
        <name>Mg(2+)</name>
        <dbReference type="ChEBI" id="CHEBI:18420"/>
        <label>3</label>
    </ligand>
</feature>
<dbReference type="InterPro" id="IPR016188">
    <property type="entry name" value="PurM-like_N"/>
</dbReference>
<feature type="binding site" evidence="1">
    <location>
        <position position="60"/>
    </location>
    <ligand>
        <name>Mg(2+)</name>
        <dbReference type="ChEBI" id="CHEBI:18420"/>
        <label>3</label>
    </ligand>
</feature>
<evidence type="ECO:0000313" key="6">
    <source>
        <dbReference type="Proteomes" id="UP001596118"/>
    </source>
</evidence>
<feature type="binding site" evidence="1">
    <location>
        <position position="32"/>
    </location>
    <ligand>
        <name>Mg(2+)</name>
        <dbReference type="ChEBI" id="CHEBI:18420"/>
        <label>1</label>
    </ligand>
</feature>
<dbReference type="GO" id="GO:0009030">
    <property type="term" value="F:thiamine-phosphate kinase activity"/>
    <property type="evidence" value="ECO:0007669"/>
    <property type="project" value="UniProtKB-UniRule"/>
</dbReference>
<evidence type="ECO:0000313" key="5">
    <source>
        <dbReference type="EMBL" id="MFC5277950.1"/>
    </source>
</evidence>
<dbReference type="NCBIfam" id="TIGR01379">
    <property type="entry name" value="thiL"/>
    <property type="match status" value="1"/>
</dbReference>
<dbReference type="Pfam" id="PF00586">
    <property type="entry name" value="AIRS"/>
    <property type="match status" value="1"/>
</dbReference>
<keyword evidence="1 5" id="KW-0418">Kinase</keyword>
<dbReference type="PANTHER" id="PTHR30270">
    <property type="entry name" value="THIAMINE-MONOPHOSPHATE KINASE"/>
    <property type="match status" value="1"/>
</dbReference>
<feature type="binding site" evidence="1">
    <location>
        <position position="32"/>
    </location>
    <ligand>
        <name>Mg(2+)</name>
        <dbReference type="ChEBI" id="CHEBI:18420"/>
        <label>2</label>
    </ligand>
</feature>
<reference evidence="5 6" key="1">
    <citation type="journal article" date="2019" name="Int. J. Syst. Evol. Microbiol.">
        <title>The Global Catalogue of Microorganisms (GCM) 10K type strain sequencing project: providing services to taxonomists for standard genome sequencing and annotation.</title>
        <authorList>
            <consortium name="The Broad Institute Genomics Platform"/>
            <consortium name="The Broad Institute Genome Sequencing Center for Infectious Disease"/>
            <person name="Wu L."/>
            <person name="Ma J."/>
        </authorList>
    </citation>
    <scope>NUCLEOTIDE SEQUENCE [LARGE SCALE GENOMIC DNA]</scope>
    <source>
        <strain evidence="5 6">CGMCC 1.12124</strain>
    </source>
</reference>
<dbReference type="GO" id="GO:0005524">
    <property type="term" value="F:ATP binding"/>
    <property type="evidence" value="ECO:0007669"/>
    <property type="project" value="UniProtKB-UniRule"/>
</dbReference>
<dbReference type="Gene3D" id="3.90.650.10">
    <property type="entry name" value="PurM-like C-terminal domain"/>
    <property type="match status" value="1"/>
</dbReference>
<dbReference type="GO" id="GO:0000287">
    <property type="term" value="F:magnesium ion binding"/>
    <property type="evidence" value="ECO:0007669"/>
    <property type="project" value="UniProtKB-UniRule"/>
</dbReference>
<feature type="binding site" evidence="1">
    <location>
        <position position="20"/>
    </location>
    <ligand>
        <name>Mg(2+)</name>
        <dbReference type="ChEBI" id="CHEBI:18420"/>
        <label>4</label>
    </ligand>
</feature>
<organism evidence="5 6">
    <name type="scientific">Halorubrum rubrum</name>
    <dbReference type="NCBI Taxonomy" id="1126240"/>
    <lineage>
        <taxon>Archaea</taxon>
        <taxon>Methanobacteriati</taxon>
        <taxon>Methanobacteriota</taxon>
        <taxon>Stenosarchaea group</taxon>
        <taxon>Halobacteria</taxon>
        <taxon>Halobacteriales</taxon>
        <taxon>Haloferacaceae</taxon>
        <taxon>Halorubrum</taxon>
    </lineage>
</organism>
<keyword evidence="1" id="KW-0460">Magnesium</keyword>
<dbReference type="Gene3D" id="3.30.1330.10">
    <property type="entry name" value="PurM-like, N-terminal domain"/>
    <property type="match status" value="1"/>
</dbReference>
<comment type="pathway">
    <text evidence="1">Cofactor biosynthesis; thiamine diphosphate biosynthesis; thiamine diphosphate from thiamine phosphate: step 1/1.</text>
</comment>
<evidence type="ECO:0000259" key="3">
    <source>
        <dbReference type="Pfam" id="PF00586"/>
    </source>
</evidence>
<comment type="miscellaneous">
    <text evidence="1">Reaction mechanism of ThiL seems to utilize a direct, inline transfer of the gamma-phosphate of ATP to TMP rather than a phosphorylated enzyme intermediate.</text>
</comment>
<evidence type="ECO:0000256" key="1">
    <source>
        <dbReference type="HAMAP-Rule" id="MF_02128"/>
    </source>
</evidence>
<dbReference type="InterPro" id="IPR006283">
    <property type="entry name" value="ThiL-like"/>
</dbReference>
<comment type="caution">
    <text evidence="1">Lacks conserved residue(s) required for the propagation of feature annotation.</text>
</comment>
<comment type="similarity">
    <text evidence="1">Belongs to the thiamine-monophosphate kinase family.</text>
</comment>
<feature type="binding site" evidence="1">
    <location>
        <position position="203"/>
    </location>
    <ligand>
        <name>ATP</name>
        <dbReference type="ChEBI" id="CHEBI:30616"/>
    </ligand>
</feature>
<sequence>MNERDALRRLAVDLPRAGDDAAVVDGTVITTDMLHERTDFPPGTTRYTAGWRAVGASLSDVAAMGAEATAAVAVYADETFDPDAIDEFVAGAVDVCAAVGAEYVGGDLDEHVEFTTATTAIGSLPDVDSDAAAGPGVVSRSGASPGEALCVTGEWGRSAAALRLFERGTETAVERANDLFRFTPRVADGRALSGVATAMMDSSDGLARSLHQLAEASEVGFGLDRDALPVHPAVDDVVGPGSGDAVGEDDADPAEGDERFELAAHVGEDFELVCTVPEPALERVREACPAGLVRVGSVREADAGVTVDGEPLPDRGYTHG</sequence>
<feature type="binding site" evidence="1">
    <location>
        <position position="140"/>
    </location>
    <ligand>
        <name>ATP</name>
        <dbReference type="ChEBI" id="CHEBI:30616"/>
    </ligand>
</feature>
<proteinExistence type="inferred from homology"/>
<dbReference type="InterPro" id="IPR010918">
    <property type="entry name" value="PurM-like_C_dom"/>
</dbReference>
<dbReference type="AlphaFoldDB" id="A0ABD5QZ00"/>
<feature type="binding site" evidence="1">
    <location>
        <position position="60"/>
    </location>
    <ligand>
        <name>Mg(2+)</name>
        <dbReference type="ChEBI" id="CHEBI:18420"/>
        <label>2</label>
    </ligand>
</feature>
<dbReference type="RefSeq" id="WP_256412747.1">
    <property type="nucleotide sequence ID" value="NZ_JANHDM010000012.1"/>
</dbReference>
<keyword evidence="1" id="KW-0547">Nucleotide-binding</keyword>
<feature type="region of interest" description="Disordered" evidence="2">
    <location>
        <begin position="235"/>
        <end position="254"/>
    </location>
</feature>
<feature type="binding site" evidence="1">
    <location>
        <position position="268"/>
    </location>
    <ligand>
        <name>substrate</name>
    </ligand>
</feature>
<keyword evidence="1" id="KW-0067">ATP-binding</keyword>
<dbReference type="PANTHER" id="PTHR30270:SF3">
    <property type="entry name" value="THIAMINE-MONOPHOSPHATE KINASE"/>
    <property type="match status" value="1"/>
</dbReference>
<dbReference type="InterPro" id="IPR036676">
    <property type="entry name" value="PurM-like_C_sf"/>
</dbReference>
<feature type="binding site" evidence="1">
    <location>
        <position position="39"/>
    </location>
    <ligand>
        <name>substrate</name>
    </ligand>
</feature>
<protein>
    <recommendedName>
        <fullName evidence="1">Thiamine-monophosphate kinase</fullName>
        <shortName evidence="1">TMP kinase</shortName>
        <shortName evidence="1">Thiamine-phosphate kinase</shortName>
        <ecNumber evidence="1">2.7.4.16</ecNumber>
    </recommendedName>
</protein>
<dbReference type="EMBL" id="JBHSKY010000004">
    <property type="protein sequence ID" value="MFC5277950.1"/>
    <property type="molecule type" value="Genomic_DNA"/>
</dbReference>
<feature type="domain" description="PurM-like C-terminal" evidence="4">
    <location>
        <begin position="145"/>
        <end position="302"/>
    </location>
</feature>
<dbReference type="EC" id="2.7.4.16" evidence="1"/>
<keyword evidence="1" id="KW-0784">Thiamine biosynthesis</keyword>
<feature type="domain" description="PurM-like N-terminal" evidence="3">
    <location>
        <begin position="18"/>
        <end position="123"/>
    </location>
</feature>
<feature type="binding site" evidence="1">
    <location>
        <begin position="106"/>
        <end position="107"/>
    </location>
    <ligand>
        <name>ATP</name>
        <dbReference type="ChEBI" id="CHEBI:30616"/>
    </ligand>
</feature>
<comment type="caution">
    <text evidence="5">The sequence shown here is derived from an EMBL/GenBank/DDBJ whole genome shotgun (WGS) entry which is preliminary data.</text>
</comment>
<name>A0ABD5QZ00_9EURY</name>
<feature type="binding site" evidence="1">
    <location>
        <position position="201"/>
    </location>
    <ligand>
        <name>Mg(2+)</name>
        <dbReference type="ChEBI" id="CHEBI:18420"/>
        <label>3</label>
    </ligand>
</feature>
<accession>A0ABD5QZ00</accession>
<evidence type="ECO:0000256" key="2">
    <source>
        <dbReference type="SAM" id="MobiDB-lite"/>
    </source>
</evidence>
<dbReference type="PIRSF" id="PIRSF005303">
    <property type="entry name" value="Thiam_monoph_kin"/>
    <property type="match status" value="1"/>
</dbReference>
<feature type="binding site" evidence="1">
    <location>
        <position position="30"/>
    </location>
    <ligand>
        <name>Mg(2+)</name>
        <dbReference type="ChEBI" id="CHEBI:18420"/>
        <label>4</label>
    </ligand>
</feature>
<dbReference type="Proteomes" id="UP001596118">
    <property type="component" value="Unassembled WGS sequence"/>
</dbReference>
<comment type="catalytic activity">
    <reaction evidence="1">
        <text>thiamine phosphate + ATP = thiamine diphosphate + ADP</text>
        <dbReference type="Rhea" id="RHEA:15913"/>
        <dbReference type="ChEBI" id="CHEBI:30616"/>
        <dbReference type="ChEBI" id="CHEBI:37575"/>
        <dbReference type="ChEBI" id="CHEBI:58937"/>
        <dbReference type="ChEBI" id="CHEBI:456216"/>
        <dbReference type="EC" id="2.7.4.16"/>
    </reaction>
</comment>
<dbReference type="GO" id="GO:0009229">
    <property type="term" value="P:thiamine diphosphate biosynthetic process"/>
    <property type="evidence" value="ECO:0007669"/>
    <property type="project" value="UniProtKB-UniRule"/>
</dbReference>
<dbReference type="Pfam" id="PF02769">
    <property type="entry name" value="AIRS_C"/>
    <property type="match status" value="1"/>
</dbReference>
<feature type="binding site" evidence="1">
    <location>
        <position position="107"/>
    </location>
    <ligand>
        <name>Mg(2+)</name>
        <dbReference type="ChEBI" id="CHEBI:18420"/>
        <label>1</label>
    </ligand>
</feature>
<dbReference type="CDD" id="cd02194">
    <property type="entry name" value="ThiL"/>
    <property type="match status" value="1"/>
</dbReference>
<dbReference type="InterPro" id="IPR036921">
    <property type="entry name" value="PurM-like_N_sf"/>
</dbReference>
<dbReference type="HAMAP" id="MF_02128">
    <property type="entry name" value="TMP_kinase"/>
    <property type="match status" value="1"/>
</dbReference>
<feature type="binding site" evidence="1">
    <location>
        <position position="204"/>
    </location>
    <ligand>
        <name>Mg(2+)</name>
        <dbReference type="ChEBI" id="CHEBI:18420"/>
        <label>5</label>
    </ligand>
</feature>